<feature type="non-terminal residue" evidence="4">
    <location>
        <position position="223"/>
    </location>
</feature>
<dbReference type="Gene3D" id="2.40.10.10">
    <property type="entry name" value="Trypsin-like serine proteases"/>
    <property type="match status" value="2"/>
</dbReference>
<reference evidence="4" key="2">
    <citation type="submission" date="2023-05" db="EMBL/GenBank/DDBJ databases">
        <authorList>
            <person name="Fouks B."/>
        </authorList>
    </citation>
    <scope>NUCLEOTIDE SEQUENCE</scope>
    <source>
        <strain evidence="4">Stay&amp;Tobe</strain>
        <tissue evidence="4">Testes</tissue>
    </source>
</reference>
<evidence type="ECO:0000256" key="1">
    <source>
        <dbReference type="ARBA" id="ARBA00023157"/>
    </source>
</evidence>
<accession>A0AAD7ZPF8</accession>
<dbReference type="Proteomes" id="UP001233999">
    <property type="component" value="Unassembled WGS sequence"/>
</dbReference>
<name>A0AAD7ZPF8_DIPPU</name>
<comment type="similarity">
    <text evidence="2">Belongs to the peptidase S1 family. CLIP subfamily.</text>
</comment>
<feature type="domain" description="Peptidase S1" evidence="3">
    <location>
        <begin position="30"/>
        <end position="223"/>
    </location>
</feature>
<dbReference type="FunFam" id="2.40.10.10:FF:000068">
    <property type="entry name" value="transmembrane protease serine 2"/>
    <property type="match status" value="1"/>
</dbReference>
<dbReference type="InterPro" id="IPR001314">
    <property type="entry name" value="Peptidase_S1A"/>
</dbReference>
<dbReference type="PROSITE" id="PS50240">
    <property type="entry name" value="TRYPSIN_DOM"/>
    <property type="match status" value="1"/>
</dbReference>
<reference evidence="4" key="1">
    <citation type="journal article" date="2023" name="IScience">
        <title>Live-bearing cockroach genome reveals convergent evolutionary mechanisms linked to viviparity in insects and beyond.</title>
        <authorList>
            <person name="Fouks B."/>
            <person name="Harrison M.C."/>
            <person name="Mikhailova A.A."/>
            <person name="Marchal E."/>
            <person name="English S."/>
            <person name="Carruthers M."/>
            <person name="Jennings E.C."/>
            <person name="Chiamaka E.L."/>
            <person name="Frigard R.A."/>
            <person name="Pippel M."/>
            <person name="Attardo G.M."/>
            <person name="Benoit J.B."/>
            <person name="Bornberg-Bauer E."/>
            <person name="Tobe S.S."/>
        </authorList>
    </citation>
    <scope>NUCLEOTIDE SEQUENCE</scope>
    <source>
        <strain evidence="4">Stay&amp;Tobe</strain>
    </source>
</reference>
<evidence type="ECO:0000313" key="5">
    <source>
        <dbReference type="Proteomes" id="UP001233999"/>
    </source>
</evidence>
<evidence type="ECO:0000259" key="3">
    <source>
        <dbReference type="PROSITE" id="PS50240"/>
    </source>
</evidence>
<dbReference type="GO" id="GO:0004252">
    <property type="term" value="F:serine-type endopeptidase activity"/>
    <property type="evidence" value="ECO:0007669"/>
    <property type="project" value="InterPro"/>
</dbReference>
<dbReference type="Pfam" id="PF00089">
    <property type="entry name" value="Trypsin"/>
    <property type="match status" value="1"/>
</dbReference>
<dbReference type="InterPro" id="IPR018114">
    <property type="entry name" value="TRYPSIN_HIS"/>
</dbReference>
<feature type="non-terminal residue" evidence="4">
    <location>
        <position position="1"/>
    </location>
</feature>
<dbReference type="SMART" id="SM00020">
    <property type="entry name" value="Tryp_SPc"/>
    <property type="match status" value="1"/>
</dbReference>
<dbReference type="GO" id="GO:0006508">
    <property type="term" value="P:proteolysis"/>
    <property type="evidence" value="ECO:0007669"/>
    <property type="project" value="InterPro"/>
</dbReference>
<dbReference type="SUPFAM" id="SSF50494">
    <property type="entry name" value="Trypsin-like serine proteases"/>
    <property type="match status" value="1"/>
</dbReference>
<dbReference type="PRINTS" id="PR00722">
    <property type="entry name" value="CHYMOTRYPSIN"/>
</dbReference>
<keyword evidence="1" id="KW-1015">Disulfide bond</keyword>
<dbReference type="EMBL" id="JASPKZ010007527">
    <property type="protein sequence ID" value="KAJ9583787.1"/>
    <property type="molecule type" value="Genomic_DNA"/>
</dbReference>
<proteinExistence type="inferred from homology"/>
<dbReference type="InterPro" id="IPR043504">
    <property type="entry name" value="Peptidase_S1_PA_chymotrypsin"/>
</dbReference>
<evidence type="ECO:0000313" key="4">
    <source>
        <dbReference type="EMBL" id="KAJ9583787.1"/>
    </source>
</evidence>
<gene>
    <name evidence="4" type="ORF">L9F63_021877</name>
</gene>
<sequence length="223" mass="25616">DCLRAQGQRRARLSTLGDNNLPPSCGKEIEEGGVFLRAGKKAEIELPWHVGIYREDREDFTQICGGSLISSDAVLSAAHCFWDDNHEKAHNKSRFRVAVGKYYRDWNIKEEGMQERELKEIIIHDGYRGRARQFTNDVAILKLEKPVNLTPEIVPVCYDSQTHLVDGDIGKVSHWGVNEQNEWRKELISTQLPFVQFATCWNTIPQSFQQFLTRDKFCAGYTN</sequence>
<dbReference type="PANTHER" id="PTHR24256">
    <property type="entry name" value="TRYPTASE-RELATED"/>
    <property type="match status" value="1"/>
</dbReference>
<dbReference type="InterPro" id="IPR051487">
    <property type="entry name" value="Ser/Thr_Proteases_Immune/Dev"/>
</dbReference>
<comment type="caution">
    <text evidence="4">The sequence shown here is derived from an EMBL/GenBank/DDBJ whole genome shotgun (WGS) entry which is preliminary data.</text>
</comment>
<keyword evidence="5" id="KW-1185">Reference proteome</keyword>
<organism evidence="4 5">
    <name type="scientific">Diploptera punctata</name>
    <name type="common">Pacific beetle cockroach</name>
    <dbReference type="NCBI Taxonomy" id="6984"/>
    <lineage>
        <taxon>Eukaryota</taxon>
        <taxon>Metazoa</taxon>
        <taxon>Ecdysozoa</taxon>
        <taxon>Arthropoda</taxon>
        <taxon>Hexapoda</taxon>
        <taxon>Insecta</taxon>
        <taxon>Pterygota</taxon>
        <taxon>Neoptera</taxon>
        <taxon>Polyneoptera</taxon>
        <taxon>Dictyoptera</taxon>
        <taxon>Blattodea</taxon>
        <taxon>Blaberoidea</taxon>
        <taxon>Blaberidae</taxon>
        <taxon>Diplopterinae</taxon>
        <taxon>Diploptera</taxon>
    </lineage>
</organism>
<evidence type="ECO:0000256" key="2">
    <source>
        <dbReference type="ARBA" id="ARBA00024195"/>
    </source>
</evidence>
<dbReference type="InterPro" id="IPR009003">
    <property type="entry name" value="Peptidase_S1_PA"/>
</dbReference>
<dbReference type="AlphaFoldDB" id="A0AAD7ZPF8"/>
<dbReference type="PROSITE" id="PS00134">
    <property type="entry name" value="TRYPSIN_HIS"/>
    <property type="match status" value="1"/>
</dbReference>
<dbReference type="InterPro" id="IPR001254">
    <property type="entry name" value="Trypsin_dom"/>
</dbReference>
<protein>
    <recommendedName>
        <fullName evidence="3">Peptidase S1 domain-containing protein</fullName>
    </recommendedName>
</protein>